<keyword evidence="1" id="KW-0560">Oxidoreductase</keyword>
<dbReference type="PANTHER" id="PTHR43205:SF7">
    <property type="entry name" value="PROSTAGLANDIN REDUCTASE 1"/>
    <property type="match status" value="1"/>
</dbReference>
<comment type="caution">
    <text evidence="2">The sequence shown here is derived from an EMBL/GenBank/DDBJ whole genome shotgun (WGS) entry which is preliminary data.</text>
</comment>
<dbReference type="Gene3D" id="3.40.50.720">
    <property type="entry name" value="NAD(P)-binding Rossmann-like Domain"/>
    <property type="match status" value="1"/>
</dbReference>
<dbReference type="CDD" id="cd05288">
    <property type="entry name" value="PGDH"/>
    <property type="match status" value="1"/>
</dbReference>
<accession>A0A059W9F9</accession>
<dbReference type="eggNOG" id="COG2130">
    <property type="taxonomic scope" value="Bacteria"/>
</dbReference>
<dbReference type="InterPro" id="IPR036291">
    <property type="entry name" value="NAD(P)-bd_dom_sf"/>
</dbReference>
<dbReference type="InterPro" id="IPR013149">
    <property type="entry name" value="ADH-like_C"/>
</dbReference>
<reference evidence="2 3" key="1">
    <citation type="journal article" date="2019" name="Microbiol. Resour. Announc.">
        <title>Draft Genome Sequence of the Most Traditional epsilon-Poly-l-Lysine Producer, Streptomyces albulus NBRC14147.</title>
        <authorList>
            <person name="Yamanaka K."/>
            <person name="Hamano Y."/>
        </authorList>
    </citation>
    <scope>NUCLEOTIDE SEQUENCE [LARGE SCALE GENOMIC DNA]</scope>
    <source>
        <strain evidence="2 3">NBRC 14147</strain>
    </source>
</reference>
<dbReference type="STRING" id="68570.DC74_5980"/>
<gene>
    <name evidence="2" type="ORF">SALB_06900</name>
</gene>
<dbReference type="EMBL" id="BHXC01000007">
    <property type="protein sequence ID" value="GCB94102.1"/>
    <property type="molecule type" value="Genomic_DNA"/>
</dbReference>
<dbReference type="SUPFAM" id="SSF51735">
    <property type="entry name" value="NAD(P)-binding Rossmann-fold domains"/>
    <property type="match status" value="1"/>
</dbReference>
<dbReference type="Pfam" id="PF00107">
    <property type="entry name" value="ADH_zinc_N"/>
    <property type="match status" value="1"/>
</dbReference>
<organism evidence="2 3">
    <name type="scientific">Streptomyces noursei</name>
    <name type="common">Streptomyces albulus</name>
    <dbReference type="NCBI Taxonomy" id="1971"/>
    <lineage>
        <taxon>Bacteria</taxon>
        <taxon>Bacillati</taxon>
        <taxon>Actinomycetota</taxon>
        <taxon>Actinomycetes</taxon>
        <taxon>Kitasatosporales</taxon>
        <taxon>Streptomycetaceae</taxon>
        <taxon>Streptomyces</taxon>
    </lineage>
</organism>
<dbReference type="InterPro" id="IPR041694">
    <property type="entry name" value="ADH_N_2"/>
</dbReference>
<dbReference type="RefSeq" id="WP_016574420.1">
    <property type="nucleotide sequence ID" value="NZ_BHXC01000007.1"/>
</dbReference>
<dbReference type="GO" id="GO:0016628">
    <property type="term" value="F:oxidoreductase activity, acting on the CH-CH group of donors, NAD or NADP as acceptor"/>
    <property type="evidence" value="ECO:0007669"/>
    <property type="project" value="InterPro"/>
</dbReference>
<evidence type="ECO:0000313" key="2">
    <source>
        <dbReference type="EMBL" id="GCB94102.1"/>
    </source>
</evidence>
<dbReference type="InterPro" id="IPR011032">
    <property type="entry name" value="GroES-like_sf"/>
</dbReference>
<dbReference type="SUPFAM" id="SSF50129">
    <property type="entry name" value="GroES-like"/>
    <property type="match status" value="1"/>
</dbReference>
<dbReference type="Pfam" id="PF16884">
    <property type="entry name" value="ADH_N_2"/>
    <property type="match status" value="1"/>
</dbReference>
<dbReference type="PANTHER" id="PTHR43205">
    <property type="entry name" value="PROSTAGLANDIN REDUCTASE"/>
    <property type="match status" value="1"/>
</dbReference>
<evidence type="ECO:0000256" key="1">
    <source>
        <dbReference type="ARBA" id="ARBA00023002"/>
    </source>
</evidence>
<sequence length="343" mass="36063">MTVPAVPGLPAVHREVRLVRQAGGEQVTERHFELAEVPLPALRPGQVLVRTRFMAVTAAMRTRMTTARLPMPSFEPGRPLWGAAVGEVVAAEGTALTPGDLVHHPYGWREFAAVDEARARRLDPDALPFPAAHLSQGATAWGALRHAAGVRPGDTVFVSGAAGGVGSMAGQLARRLGAARVIGSTGSEAKALRLRAELGYDATVVRDAGPIEEQLRRAAPDGIDVLLDLVGGEQLRAALALARPEARFALVGALASQMGEGGGVVSPVELDAGLIITRRVALRGFGVYAHPDLPAEWTAEFGRGLRDGSLAFPHVLLQGIEQAPRALCELAQGRHVGSVLVEL</sequence>
<dbReference type="InterPro" id="IPR020843">
    <property type="entry name" value="ER"/>
</dbReference>
<evidence type="ECO:0000313" key="3">
    <source>
        <dbReference type="Proteomes" id="UP000288351"/>
    </source>
</evidence>
<dbReference type="AlphaFoldDB" id="A0A059W9F9"/>
<name>A0A059W9F9_STRNR</name>
<dbReference type="SMART" id="SM00829">
    <property type="entry name" value="PKS_ER"/>
    <property type="match status" value="1"/>
</dbReference>
<dbReference type="InterPro" id="IPR045010">
    <property type="entry name" value="MDR_fam"/>
</dbReference>
<protein>
    <submittedName>
        <fullName evidence="2">NADP-dependent oxidoreductase</fullName>
    </submittedName>
</protein>
<dbReference type="Proteomes" id="UP000288351">
    <property type="component" value="Unassembled WGS sequence"/>
</dbReference>
<dbReference type="Gene3D" id="3.90.180.10">
    <property type="entry name" value="Medium-chain alcohol dehydrogenases, catalytic domain"/>
    <property type="match status" value="1"/>
</dbReference>
<proteinExistence type="predicted"/>